<dbReference type="GO" id="GO:0043041">
    <property type="term" value="P:amino acid activation for nonribosomal peptide biosynthetic process"/>
    <property type="evidence" value="ECO:0007669"/>
    <property type="project" value="TreeGrafter"/>
</dbReference>
<dbReference type="PANTHER" id="PTHR45527">
    <property type="entry name" value="NONRIBOSOMAL PEPTIDE SYNTHETASE"/>
    <property type="match status" value="1"/>
</dbReference>
<dbReference type="Proteomes" id="UP000799767">
    <property type="component" value="Unassembled WGS sequence"/>
</dbReference>
<protein>
    <recommendedName>
        <fullName evidence="2">AMP-dependent synthetase/ligase domain-containing protein</fullName>
    </recommendedName>
</protein>
<evidence type="ECO:0000256" key="1">
    <source>
        <dbReference type="ARBA" id="ARBA00022598"/>
    </source>
</evidence>
<dbReference type="Pfam" id="PF00501">
    <property type="entry name" value="AMP-binding"/>
    <property type="match status" value="1"/>
</dbReference>
<dbReference type="InterPro" id="IPR020845">
    <property type="entry name" value="AMP-binding_CS"/>
</dbReference>
<organism evidence="3 4">
    <name type="scientific">Neohortaea acidophila</name>
    <dbReference type="NCBI Taxonomy" id="245834"/>
    <lineage>
        <taxon>Eukaryota</taxon>
        <taxon>Fungi</taxon>
        <taxon>Dikarya</taxon>
        <taxon>Ascomycota</taxon>
        <taxon>Pezizomycotina</taxon>
        <taxon>Dothideomycetes</taxon>
        <taxon>Dothideomycetidae</taxon>
        <taxon>Mycosphaerellales</taxon>
        <taxon>Teratosphaeriaceae</taxon>
        <taxon>Neohortaea</taxon>
    </lineage>
</organism>
<dbReference type="FunFam" id="3.40.50.980:FF:000001">
    <property type="entry name" value="Non-ribosomal peptide synthetase"/>
    <property type="match status" value="1"/>
</dbReference>
<feature type="domain" description="AMP-dependent synthetase/ligase" evidence="2">
    <location>
        <begin position="32"/>
        <end position="315"/>
    </location>
</feature>
<dbReference type="PROSITE" id="PS00455">
    <property type="entry name" value="AMP_BINDING"/>
    <property type="match status" value="1"/>
</dbReference>
<evidence type="ECO:0000313" key="3">
    <source>
        <dbReference type="EMBL" id="KAF2488002.1"/>
    </source>
</evidence>
<reference evidence="3" key="1">
    <citation type="journal article" date="2020" name="Stud. Mycol.">
        <title>101 Dothideomycetes genomes: a test case for predicting lifestyles and emergence of pathogens.</title>
        <authorList>
            <person name="Haridas S."/>
            <person name="Albert R."/>
            <person name="Binder M."/>
            <person name="Bloem J."/>
            <person name="Labutti K."/>
            <person name="Salamov A."/>
            <person name="Andreopoulos B."/>
            <person name="Baker S."/>
            <person name="Barry K."/>
            <person name="Bills G."/>
            <person name="Bluhm B."/>
            <person name="Cannon C."/>
            <person name="Castanera R."/>
            <person name="Culley D."/>
            <person name="Daum C."/>
            <person name="Ezra D."/>
            <person name="Gonzalez J."/>
            <person name="Henrissat B."/>
            <person name="Kuo A."/>
            <person name="Liang C."/>
            <person name="Lipzen A."/>
            <person name="Lutzoni F."/>
            <person name="Magnuson J."/>
            <person name="Mondo S."/>
            <person name="Nolan M."/>
            <person name="Ohm R."/>
            <person name="Pangilinan J."/>
            <person name="Park H.-J."/>
            <person name="Ramirez L."/>
            <person name="Alfaro M."/>
            <person name="Sun H."/>
            <person name="Tritt A."/>
            <person name="Yoshinaga Y."/>
            <person name="Zwiers L.-H."/>
            <person name="Turgeon B."/>
            <person name="Goodwin S."/>
            <person name="Spatafora J."/>
            <person name="Crous P."/>
            <person name="Grigoriev I."/>
        </authorList>
    </citation>
    <scope>NUCLEOTIDE SEQUENCE</scope>
    <source>
        <strain evidence="3">CBS 113389</strain>
    </source>
</reference>
<dbReference type="InterPro" id="IPR000873">
    <property type="entry name" value="AMP-dep_synth/lig_dom"/>
</dbReference>
<accession>A0A6A6Q6U2</accession>
<keyword evidence="4" id="KW-1185">Reference proteome</keyword>
<dbReference type="EMBL" id="MU001631">
    <property type="protein sequence ID" value="KAF2488002.1"/>
    <property type="molecule type" value="Genomic_DNA"/>
</dbReference>
<dbReference type="PANTHER" id="PTHR45527:SF1">
    <property type="entry name" value="FATTY ACID SYNTHASE"/>
    <property type="match status" value="1"/>
</dbReference>
<dbReference type="SUPFAM" id="SSF56801">
    <property type="entry name" value="Acetyl-CoA synthetase-like"/>
    <property type="match status" value="1"/>
</dbReference>
<dbReference type="RefSeq" id="XP_033594571.1">
    <property type="nucleotide sequence ID" value="XM_033736473.1"/>
</dbReference>
<dbReference type="OrthoDB" id="416786at2759"/>
<sequence>MSEGLSILNPWPKRLPGPSLLHQLVPWEAEDDRNAIEFLSSDGHVHSLTYQQLHRRANALARTLQSLSRTRGPSTPAHFVAPIFLPQSLDLYVAELAALKAGAAFCPISIDVPEERLRFILRDVSASVLLTTSALRPRLPDLEDIEVVLVDDENCQDVDNEPSLTIEPSRAAYVLYTSGSTGQPKGVIVSHQAVTQALLAHDRHVPPFARFLQFASPTFDVSVFEIFFPLFRRCTIVSGDRRRMLNDLPAFMIAMDIDAAELTPSVTSSLIRSRDRVPSLKTLLTIGEMLKREVIEEFGGNADRKAILNAMYGPTG</sequence>
<evidence type="ECO:0000259" key="2">
    <source>
        <dbReference type="Pfam" id="PF00501"/>
    </source>
</evidence>
<dbReference type="GO" id="GO:0016874">
    <property type="term" value="F:ligase activity"/>
    <property type="evidence" value="ECO:0007669"/>
    <property type="project" value="UniProtKB-KW"/>
</dbReference>
<name>A0A6A6Q6U2_9PEZI</name>
<dbReference type="AlphaFoldDB" id="A0A6A6Q6U2"/>
<evidence type="ECO:0000313" key="4">
    <source>
        <dbReference type="Proteomes" id="UP000799767"/>
    </source>
</evidence>
<dbReference type="Gene3D" id="3.40.50.980">
    <property type="match status" value="2"/>
</dbReference>
<dbReference type="GO" id="GO:0031177">
    <property type="term" value="F:phosphopantetheine binding"/>
    <property type="evidence" value="ECO:0007669"/>
    <property type="project" value="TreeGrafter"/>
</dbReference>
<dbReference type="GO" id="GO:0005737">
    <property type="term" value="C:cytoplasm"/>
    <property type="evidence" value="ECO:0007669"/>
    <property type="project" value="TreeGrafter"/>
</dbReference>
<keyword evidence="1" id="KW-0436">Ligase</keyword>
<dbReference type="GO" id="GO:0044550">
    <property type="term" value="P:secondary metabolite biosynthetic process"/>
    <property type="evidence" value="ECO:0007669"/>
    <property type="project" value="TreeGrafter"/>
</dbReference>
<dbReference type="GeneID" id="54477475"/>
<proteinExistence type="predicted"/>
<gene>
    <name evidence="3" type="ORF">BDY17DRAFT_320510</name>
</gene>